<feature type="transmembrane region" description="Helical" evidence="7">
    <location>
        <begin position="189"/>
        <end position="212"/>
    </location>
</feature>
<dbReference type="FunCoup" id="A0A448YMP6">
    <property type="interactions" value="72"/>
</dbReference>
<feature type="transmembrane region" description="Helical" evidence="7">
    <location>
        <begin position="322"/>
        <end position="342"/>
    </location>
</feature>
<evidence type="ECO:0000256" key="5">
    <source>
        <dbReference type="ARBA" id="ARBA00023136"/>
    </source>
</evidence>
<dbReference type="EMBL" id="CAACVR010000021">
    <property type="protein sequence ID" value="VEU22225.1"/>
    <property type="molecule type" value="Genomic_DNA"/>
</dbReference>
<evidence type="ECO:0000256" key="2">
    <source>
        <dbReference type="ARBA" id="ARBA00008974"/>
    </source>
</evidence>
<dbReference type="AlphaFoldDB" id="A0A448YMP6"/>
<reference evidence="8 9" key="1">
    <citation type="submission" date="2018-12" db="EMBL/GenBank/DDBJ databases">
        <authorList>
            <person name="Tiukova I."/>
            <person name="Dainat J."/>
        </authorList>
    </citation>
    <scope>NUCLEOTIDE SEQUENCE [LARGE SCALE GENOMIC DNA]</scope>
</reference>
<feature type="region of interest" description="Disordered" evidence="6">
    <location>
        <begin position="529"/>
        <end position="556"/>
    </location>
</feature>
<feature type="transmembrane region" description="Helical" evidence="7">
    <location>
        <begin position="442"/>
        <end position="461"/>
    </location>
</feature>
<protein>
    <submittedName>
        <fullName evidence="8">DEKNAAC103249</fullName>
    </submittedName>
</protein>
<feature type="transmembrane region" description="Helical" evidence="7">
    <location>
        <begin position="232"/>
        <end position="252"/>
    </location>
</feature>
<keyword evidence="3 7" id="KW-0812">Transmembrane</keyword>
<keyword evidence="4 7" id="KW-1133">Transmembrane helix</keyword>
<keyword evidence="5 7" id="KW-0472">Membrane</keyword>
<gene>
    <name evidence="8" type="ORF">BRENAR_LOCUS2957</name>
</gene>
<dbReference type="GO" id="GO:0015205">
    <property type="term" value="F:nucleobase transmembrane transporter activity"/>
    <property type="evidence" value="ECO:0007669"/>
    <property type="project" value="TreeGrafter"/>
</dbReference>
<feature type="transmembrane region" description="Helical" evidence="7">
    <location>
        <begin position="363"/>
        <end position="380"/>
    </location>
</feature>
<comment type="subcellular location">
    <subcellularLocation>
        <location evidence="1">Membrane</location>
        <topology evidence="1">Multi-pass membrane protein</topology>
    </subcellularLocation>
</comment>
<name>A0A448YMP6_BRENA</name>
<proteinExistence type="inferred from homology"/>
<feature type="transmembrane region" description="Helical" evidence="7">
    <location>
        <begin position="36"/>
        <end position="56"/>
    </location>
</feature>
<evidence type="ECO:0000256" key="6">
    <source>
        <dbReference type="SAM" id="MobiDB-lite"/>
    </source>
</evidence>
<accession>A0A448YMP6</accession>
<evidence type="ECO:0000256" key="1">
    <source>
        <dbReference type="ARBA" id="ARBA00004141"/>
    </source>
</evidence>
<feature type="transmembrane region" description="Helical" evidence="7">
    <location>
        <begin position="473"/>
        <end position="496"/>
    </location>
</feature>
<dbReference type="InterPro" id="IPR012681">
    <property type="entry name" value="NCS1"/>
</dbReference>
<dbReference type="InterPro" id="IPR045225">
    <property type="entry name" value="Uracil/uridine/allantoin_perm"/>
</dbReference>
<dbReference type="InParanoid" id="A0A448YMP6"/>
<feature type="transmembrane region" description="Helical" evidence="7">
    <location>
        <begin position="68"/>
        <end position="92"/>
    </location>
</feature>
<feature type="transmembrane region" description="Helical" evidence="7">
    <location>
        <begin position="273"/>
        <end position="294"/>
    </location>
</feature>
<feature type="transmembrane region" description="Helical" evidence="7">
    <location>
        <begin position="104"/>
        <end position="127"/>
    </location>
</feature>
<dbReference type="CDD" id="cd11482">
    <property type="entry name" value="SLC-NCS1sbd_NRT1-like"/>
    <property type="match status" value="1"/>
</dbReference>
<dbReference type="NCBIfam" id="TIGR00800">
    <property type="entry name" value="ncs1"/>
    <property type="match status" value="1"/>
</dbReference>
<feature type="compositionally biased region" description="Basic and acidic residues" evidence="6">
    <location>
        <begin position="529"/>
        <end position="544"/>
    </location>
</feature>
<dbReference type="Gene3D" id="1.10.4160.10">
    <property type="entry name" value="Hydantoin permease"/>
    <property type="match status" value="1"/>
</dbReference>
<organism evidence="8 9">
    <name type="scientific">Brettanomyces naardenensis</name>
    <name type="common">Yeast</name>
    <dbReference type="NCBI Taxonomy" id="13370"/>
    <lineage>
        <taxon>Eukaryota</taxon>
        <taxon>Fungi</taxon>
        <taxon>Dikarya</taxon>
        <taxon>Ascomycota</taxon>
        <taxon>Saccharomycotina</taxon>
        <taxon>Pichiomycetes</taxon>
        <taxon>Pichiales</taxon>
        <taxon>Pichiaceae</taxon>
        <taxon>Brettanomyces</taxon>
    </lineage>
</organism>
<dbReference type="GO" id="GO:0005886">
    <property type="term" value="C:plasma membrane"/>
    <property type="evidence" value="ECO:0007669"/>
    <property type="project" value="TreeGrafter"/>
</dbReference>
<dbReference type="PANTHER" id="PTHR30618">
    <property type="entry name" value="NCS1 FAMILY PURINE/PYRIMIDINE TRANSPORTER"/>
    <property type="match status" value="1"/>
</dbReference>
<dbReference type="InterPro" id="IPR001248">
    <property type="entry name" value="Pur-cyt_permease"/>
</dbReference>
<evidence type="ECO:0000313" key="9">
    <source>
        <dbReference type="Proteomes" id="UP000290900"/>
    </source>
</evidence>
<feature type="transmembrane region" description="Helical" evidence="7">
    <location>
        <begin position="163"/>
        <end position="182"/>
    </location>
</feature>
<evidence type="ECO:0000313" key="8">
    <source>
        <dbReference type="EMBL" id="VEU22225.1"/>
    </source>
</evidence>
<dbReference type="Proteomes" id="UP000290900">
    <property type="component" value="Unassembled WGS sequence"/>
</dbReference>
<keyword evidence="9" id="KW-1185">Reference proteome</keyword>
<dbReference type="PANTHER" id="PTHR30618:SF15">
    <property type="entry name" value="NICOTINAMIDE RIBOSIDE TRANSPORTER 1-RELATED"/>
    <property type="match status" value="1"/>
</dbReference>
<evidence type="ECO:0000256" key="4">
    <source>
        <dbReference type="ARBA" id="ARBA00022989"/>
    </source>
</evidence>
<feature type="transmembrane region" description="Helical" evidence="7">
    <location>
        <begin position="386"/>
        <end position="411"/>
    </location>
</feature>
<comment type="similarity">
    <text evidence="2">Belongs to the purine-cytosine permease (2.A.39) family.</text>
</comment>
<dbReference type="OrthoDB" id="2018619at2759"/>
<dbReference type="Pfam" id="PF02133">
    <property type="entry name" value="Transp_cyt_pur"/>
    <property type="match status" value="1"/>
</dbReference>
<evidence type="ECO:0000256" key="7">
    <source>
        <dbReference type="SAM" id="Phobius"/>
    </source>
</evidence>
<sequence>MSFFSKLDDFFALDESNTMKNKDLVPMPLFRRKWGMMAYIWYWGISAMCAVTWSGGSSLLSLGLNGNHAMGIVVVANVFISIAAILNGYYGAKYHIGFSVFQRVIFGIRGSAFGVLIRSILSVVWFASESWLGGLCVNVVLSSWSRSYLNWENTFPDSVPMTNQQLCGFVVYLAITVPFLAVRPEYLDYLLAAATFAIFFMGIGITSWAVHVNGGKYGSLMNSPIDLSSSEMAWAWIYGLSSWYSSLTAGIANQADFSRFNKSPKGSSWGIFLGTNLTGFIVPLFGIISASALYEKYGVYYWMPNDICIKWLQDSYDAKSRAAAFFCGLSLVISQLGINCVGNCISGAMDISSLCPRYINIRRGSILVLLLSWPTQPWLFYNSDSIFLTVLSSFSVFVTPLIAIYVCDFYVIRRCQLKLSDCFLDSTDSIYWFDGGFNWRSFVSFLVGVAPGLPGLINAANPSITIDSGALHFFQGSFIFQFLITFAIHLILNLIFKVNVGQGDEIDIYDTFKPNECARYNISPYRRNEGADVSDFGREKDSTNPEKLVVVSSETE</sequence>
<evidence type="ECO:0000256" key="3">
    <source>
        <dbReference type="ARBA" id="ARBA00022692"/>
    </source>
</evidence>